<dbReference type="PANTHER" id="PTHR21505:SF12">
    <property type="entry name" value="MADF DOMAIN-CONTAINING PROTEIN-RELATED"/>
    <property type="match status" value="1"/>
</dbReference>
<evidence type="ECO:0000313" key="4">
    <source>
        <dbReference type="Proteomes" id="UP000499080"/>
    </source>
</evidence>
<sequence length="464" mass="53428">MNSSEPLGANHTLSAFYTNTRDSQLKSVRVTEKFVVLSESPSNLQDQIWISRVLVDFLPTFFFLIMEWSEEILLKLIRAYRNKRLLWDQIHKNHYRKNLKANAWKEISDEINTSVVQCQKKMLSLLSSYRRERRKVRSSMGTGKRRVESRWFGYEAFKFLEDKDLPKKGHRVETDKIIKVEDDIEAEVMPLYQMEREATQTEQETIASTTASSTSRSTKRPRENGDVNSSMMTNALNVLQTTAKNLEKDPSEPNEIDAFFTYVVAKVHKYSPEAQKKVQHAVFDILMQADRGMLDYSTPPIYSETYLFHPHQVVPHPATASQCRPSFLTKSAEESPAASISSENFEDFVGGFSSQTDDSDSDDEDAILADLKEKWKTVEGNRRITDDASLSDILEVDAELLTASNPTDEEILKSLMDNNKCQENDNYSENEDAIQPKPHRTEMQQSFETIKRGYQMEENVPDYF</sequence>
<dbReference type="PROSITE" id="PS51029">
    <property type="entry name" value="MADF"/>
    <property type="match status" value="1"/>
</dbReference>
<dbReference type="InterPro" id="IPR006578">
    <property type="entry name" value="MADF-dom"/>
</dbReference>
<proteinExistence type="predicted"/>
<keyword evidence="4" id="KW-1185">Reference proteome</keyword>
<evidence type="ECO:0000256" key="1">
    <source>
        <dbReference type="SAM" id="MobiDB-lite"/>
    </source>
</evidence>
<feature type="domain" description="MADF" evidence="2">
    <location>
        <begin position="75"/>
        <end position="165"/>
    </location>
</feature>
<dbReference type="Proteomes" id="UP000499080">
    <property type="component" value="Unassembled WGS sequence"/>
</dbReference>
<dbReference type="AlphaFoldDB" id="A0A4Y2FD03"/>
<feature type="region of interest" description="Disordered" evidence="1">
    <location>
        <begin position="198"/>
        <end position="229"/>
    </location>
</feature>
<organism evidence="3 4">
    <name type="scientific">Araneus ventricosus</name>
    <name type="common">Orbweaver spider</name>
    <name type="synonym">Epeira ventricosa</name>
    <dbReference type="NCBI Taxonomy" id="182803"/>
    <lineage>
        <taxon>Eukaryota</taxon>
        <taxon>Metazoa</taxon>
        <taxon>Ecdysozoa</taxon>
        <taxon>Arthropoda</taxon>
        <taxon>Chelicerata</taxon>
        <taxon>Arachnida</taxon>
        <taxon>Araneae</taxon>
        <taxon>Araneomorphae</taxon>
        <taxon>Entelegynae</taxon>
        <taxon>Araneoidea</taxon>
        <taxon>Araneidae</taxon>
        <taxon>Araneus</taxon>
    </lineage>
</organism>
<evidence type="ECO:0000313" key="3">
    <source>
        <dbReference type="EMBL" id="GBM38145.1"/>
    </source>
</evidence>
<reference evidence="3 4" key="1">
    <citation type="journal article" date="2019" name="Sci. Rep.">
        <title>Orb-weaving spider Araneus ventricosus genome elucidates the spidroin gene catalogue.</title>
        <authorList>
            <person name="Kono N."/>
            <person name="Nakamura H."/>
            <person name="Ohtoshi R."/>
            <person name="Moran D.A.P."/>
            <person name="Shinohara A."/>
            <person name="Yoshida Y."/>
            <person name="Fujiwara M."/>
            <person name="Mori M."/>
            <person name="Tomita M."/>
            <person name="Arakawa K."/>
        </authorList>
    </citation>
    <scope>NUCLEOTIDE SEQUENCE [LARGE SCALE GENOMIC DNA]</scope>
</reference>
<accession>A0A4Y2FD03</accession>
<feature type="compositionally biased region" description="Low complexity" evidence="1">
    <location>
        <begin position="200"/>
        <end position="216"/>
    </location>
</feature>
<dbReference type="SMART" id="SM00595">
    <property type="entry name" value="MADF"/>
    <property type="match status" value="1"/>
</dbReference>
<dbReference type="OrthoDB" id="6422893at2759"/>
<feature type="region of interest" description="Disordered" evidence="1">
    <location>
        <begin position="422"/>
        <end position="441"/>
    </location>
</feature>
<dbReference type="PANTHER" id="PTHR21505">
    <property type="entry name" value="MADF DOMAIN-CONTAINING PROTEIN-RELATED"/>
    <property type="match status" value="1"/>
</dbReference>
<dbReference type="EMBL" id="BGPR01000860">
    <property type="protein sequence ID" value="GBM38145.1"/>
    <property type="molecule type" value="Genomic_DNA"/>
</dbReference>
<gene>
    <name evidence="3" type="ORF">AVEN_48482_1</name>
</gene>
<dbReference type="Pfam" id="PF10545">
    <property type="entry name" value="MADF_DNA_bdg"/>
    <property type="match status" value="1"/>
</dbReference>
<name>A0A4Y2FD03_ARAVE</name>
<protein>
    <recommendedName>
        <fullName evidence="2">MADF domain-containing protein</fullName>
    </recommendedName>
</protein>
<evidence type="ECO:0000259" key="2">
    <source>
        <dbReference type="PROSITE" id="PS51029"/>
    </source>
</evidence>
<comment type="caution">
    <text evidence="3">The sequence shown here is derived from an EMBL/GenBank/DDBJ whole genome shotgun (WGS) entry which is preliminary data.</text>
</comment>